<dbReference type="SUPFAM" id="SSF55073">
    <property type="entry name" value="Nucleotide cyclase"/>
    <property type="match status" value="1"/>
</dbReference>
<reference evidence="4 5" key="1">
    <citation type="submission" date="2020-08" db="EMBL/GenBank/DDBJ databases">
        <title>Bridging the membrane lipid divide: bacteria of the FCB group superphylum have the potential to synthesize archaeal ether lipids.</title>
        <authorList>
            <person name="Villanueva L."/>
            <person name="Von Meijenfeldt F.A.B."/>
            <person name="Westbye A.B."/>
            <person name="Yadav S."/>
            <person name="Hopmans E.C."/>
            <person name="Dutilh B.E."/>
            <person name="Sinninghe Damste J.S."/>
        </authorList>
    </citation>
    <scope>NUCLEOTIDE SEQUENCE [LARGE SCALE GENOMIC DNA]</scope>
    <source>
        <strain evidence="4">NIOZ-UU17</strain>
    </source>
</reference>
<dbReference type="InterPro" id="IPR029787">
    <property type="entry name" value="Nucleotide_cyclase"/>
</dbReference>
<dbReference type="Gene3D" id="1.10.8.500">
    <property type="entry name" value="HAMP domain in histidine kinase"/>
    <property type="match status" value="1"/>
</dbReference>
<dbReference type="GO" id="GO:0035556">
    <property type="term" value="P:intracellular signal transduction"/>
    <property type="evidence" value="ECO:0007669"/>
    <property type="project" value="InterPro"/>
</dbReference>
<dbReference type="EMBL" id="JACNIG010000245">
    <property type="protein sequence ID" value="MBC8432734.1"/>
    <property type="molecule type" value="Genomic_DNA"/>
</dbReference>
<dbReference type="SMART" id="SM00044">
    <property type="entry name" value="CYCc"/>
    <property type="match status" value="1"/>
</dbReference>
<dbReference type="InterPro" id="IPR001054">
    <property type="entry name" value="A/G_cyclase"/>
</dbReference>
<dbReference type="SMART" id="SM00304">
    <property type="entry name" value="HAMP"/>
    <property type="match status" value="1"/>
</dbReference>
<name>A0A8J6NTC7_9BACT</name>
<feature type="domain" description="HAMP" evidence="3">
    <location>
        <begin position="298"/>
        <end position="350"/>
    </location>
</feature>
<keyword evidence="1" id="KW-0812">Transmembrane</keyword>
<dbReference type="CDD" id="cd07302">
    <property type="entry name" value="CHD"/>
    <property type="match status" value="1"/>
</dbReference>
<sequence>MIKSLKQKLSLLLILPVALLLFLSGVSGFIYVRKILIDEWQEAAILKLERAAHHLDMRLGRSIEWIKMFHETAESRGGPATQELILTRLRNLEGITNVNLKWTDNHSEPSHMVMQKHHMGGRGMMQFHRARISEVTPPRYDAQTRQKTVTLVSDFKDESGRPVGRLEVSLGFDFLMQDINKYGWWESSMTCLVDLSGRYLAHSSAMKGRTQLGETNDPVELAVMKYMRDKPFGTHLGAGYPPKLVSGFYRIQQAPWVIVMFAPGKDILAPIVEFRFYYAIAGSLCIVFILVLIQFAGGRMVGQIGKISDAAKQVAKGDYVSPLPITSSDEIGQLKVSFNSMVEGLKERDFIRDTFGRYVNKEFARELLKRPEAGRLGGEKRQVAVLMADIRGFTQVSEFLTPEETIRILNHYFSHMIAVIREHHGIIVDFYGDGVLVFFDPLDGPIKPVAQQAINCSLEMQREMELFNSEMKIKNLPELQIGIGVNVGDVIVGNIGSEIRAKYGIVGSAVNITQRIQAEAKGREVIISDSAYSLVKKDLEIRKSFSAQLKGVDGKMNLHIVESIQNKPESGG</sequence>
<protein>
    <submittedName>
        <fullName evidence="4">HAMP domain-containing protein</fullName>
    </submittedName>
</protein>
<evidence type="ECO:0000256" key="1">
    <source>
        <dbReference type="SAM" id="Phobius"/>
    </source>
</evidence>
<dbReference type="AlphaFoldDB" id="A0A8J6NTC7"/>
<proteinExistence type="predicted"/>
<dbReference type="Pfam" id="PF00211">
    <property type="entry name" value="Guanylate_cyc"/>
    <property type="match status" value="1"/>
</dbReference>
<dbReference type="GO" id="GO:0006171">
    <property type="term" value="P:cAMP biosynthetic process"/>
    <property type="evidence" value="ECO:0007669"/>
    <property type="project" value="TreeGrafter"/>
</dbReference>
<accession>A0A8J6NTC7</accession>
<dbReference type="PANTHER" id="PTHR43081">
    <property type="entry name" value="ADENYLATE CYCLASE, TERMINAL-DIFFERENTIATION SPECIFIC-RELATED"/>
    <property type="match status" value="1"/>
</dbReference>
<keyword evidence="1" id="KW-0472">Membrane</keyword>
<keyword evidence="1" id="KW-1133">Transmembrane helix</keyword>
<dbReference type="PANTHER" id="PTHR43081:SF1">
    <property type="entry name" value="ADENYLATE CYCLASE, TERMINAL-DIFFERENTIATION SPECIFIC"/>
    <property type="match status" value="1"/>
</dbReference>
<gene>
    <name evidence="4" type="ORF">H8D96_12550</name>
</gene>
<evidence type="ECO:0000259" key="3">
    <source>
        <dbReference type="PROSITE" id="PS50885"/>
    </source>
</evidence>
<feature type="domain" description="Guanylate cyclase" evidence="2">
    <location>
        <begin position="384"/>
        <end position="517"/>
    </location>
</feature>
<evidence type="ECO:0000259" key="2">
    <source>
        <dbReference type="PROSITE" id="PS50125"/>
    </source>
</evidence>
<dbReference type="Pfam" id="PF00672">
    <property type="entry name" value="HAMP"/>
    <property type="match status" value="1"/>
</dbReference>
<evidence type="ECO:0000313" key="5">
    <source>
        <dbReference type="Proteomes" id="UP000605201"/>
    </source>
</evidence>
<evidence type="ECO:0000313" key="4">
    <source>
        <dbReference type="EMBL" id="MBC8432734.1"/>
    </source>
</evidence>
<dbReference type="PROSITE" id="PS50885">
    <property type="entry name" value="HAMP"/>
    <property type="match status" value="1"/>
</dbReference>
<dbReference type="PROSITE" id="PS50125">
    <property type="entry name" value="GUANYLATE_CYCLASE_2"/>
    <property type="match status" value="1"/>
</dbReference>
<dbReference type="InterPro" id="IPR050697">
    <property type="entry name" value="Adenylyl/Guanylyl_Cyclase_3/4"/>
</dbReference>
<dbReference type="SUPFAM" id="SSF158472">
    <property type="entry name" value="HAMP domain-like"/>
    <property type="match status" value="1"/>
</dbReference>
<dbReference type="GO" id="GO:0016020">
    <property type="term" value="C:membrane"/>
    <property type="evidence" value="ECO:0007669"/>
    <property type="project" value="InterPro"/>
</dbReference>
<dbReference type="Gene3D" id="3.30.70.1230">
    <property type="entry name" value="Nucleotide cyclase"/>
    <property type="match status" value="1"/>
</dbReference>
<dbReference type="CDD" id="cd06225">
    <property type="entry name" value="HAMP"/>
    <property type="match status" value="1"/>
</dbReference>
<feature type="transmembrane region" description="Helical" evidence="1">
    <location>
        <begin position="276"/>
        <end position="296"/>
    </location>
</feature>
<dbReference type="Proteomes" id="UP000605201">
    <property type="component" value="Unassembled WGS sequence"/>
</dbReference>
<dbReference type="GO" id="GO:0004016">
    <property type="term" value="F:adenylate cyclase activity"/>
    <property type="evidence" value="ECO:0007669"/>
    <property type="project" value="UniProtKB-ARBA"/>
</dbReference>
<dbReference type="Gene3D" id="3.30.450.20">
    <property type="entry name" value="PAS domain"/>
    <property type="match status" value="1"/>
</dbReference>
<organism evidence="4 5">
    <name type="scientific">Candidatus Desulfatibia vada</name>
    <dbReference type="NCBI Taxonomy" id="2841696"/>
    <lineage>
        <taxon>Bacteria</taxon>
        <taxon>Pseudomonadati</taxon>
        <taxon>Thermodesulfobacteriota</taxon>
        <taxon>Desulfobacteria</taxon>
        <taxon>Desulfobacterales</taxon>
        <taxon>Desulfobacterales incertae sedis</taxon>
        <taxon>Candidatus Desulfatibia</taxon>
    </lineage>
</organism>
<dbReference type="InterPro" id="IPR003660">
    <property type="entry name" value="HAMP_dom"/>
</dbReference>
<comment type="caution">
    <text evidence="4">The sequence shown here is derived from an EMBL/GenBank/DDBJ whole genome shotgun (WGS) entry which is preliminary data.</text>
</comment>